<name>A0AAW2CZM7_9ROSI</name>
<evidence type="ECO:0000313" key="5">
    <source>
        <dbReference type="Proteomes" id="UP001459277"/>
    </source>
</evidence>
<evidence type="ECO:0000256" key="2">
    <source>
        <dbReference type="SAM" id="MobiDB-lite"/>
    </source>
</evidence>
<organism evidence="4 5">
    <name type="scientific">Lithocarpus litseifolius</name>
    <dbReference type="NCBI Taxonomy" id="425828"/>
    <lineage>
        <taxon>Eukaryota</taxon>
        <taxon>Viridiplantae</taxon>
        <taxon>Streptophyta</taxon>
        <taxon>Embryophyta</taxon>
        <taxon>Tracheophyta</taxon>
        <taxon>Spermatophyta</taxon>
        <taxon>Magnoliopsida</taxon>
        <taxon>eudicotyledons</taxon>
        <taxon>Gunneridae</taxon>
        <taxon>Pentapetalae</taxon>
        <taxon>rosids</taxon>
        <taxon>fabids</taxon>
        <taxon>Fagales</taxon>
        <taxon>Fagaceae</taxon>
        <taxon>Lithocarpus</taxon>
    </lineage>
</organism>
<dbReference type="PROSITE" id="PS50158">
    <property type="entry name" value="ZF_CCHC"/>
    <property type="match status" value="1"/>
</dbReference>
<dbReference type="GO" id="GO:0003676">
    <property type="term" value="F:nucleic acid binding"/>
    <property type="evidence" value="ECO:0007669"/>
    <property type="project" value="InterPro"/>
</dbReference>
<gene>
    <name evidence="4" type="ORF">SO802_017317</name>
</gene>
<reference evidence="4 5" key="1">
    <citation type="submission" date="2024-01" db="EMBL/GenBank/DDBJ databases">
        <title>A telomere-to-telomere, gap-free genome of sweet tea (Lithocarpus litseifolius).</title>
        <authorList>
            <person name="Zhou J."/>
        </authorList>
    </citation>
    <scope>NUCLEOTIDE SEQUENCE [LARGE SCALE GENOMIC DNA]</scope>
    <source>
        <strain evidence="4">Zhou-2022a</strain>
        <tissue evidence="4">Leaf</tissue>
    </source>
</reference>
<feature type="domain" description="CCHC-type" evidence="3">
    <location>
        <begin position="54"/>
        <end position="67"/>
    </location>
</feature>
<dbReference type="AlphaFoldDB" id="A0AAW2CZM7"/>
<dbReference type="EMBL" id="JAZDWU010000005">
    <property type="protein sequence ID" value="KAL0003536.1"/>
    <property type="molecule type" value="Genomic_DNA"/>
</dbReference>
<dbReference type="InterPro" id="IPR001878">
    <property type="entry name" value="Znf_CCHC"/>
</dbReference>
<dbReference type="GO" id="GO:0008270">
    <property type="term" value="F:zinc ion binding"/>
    <property type="evidence" value="ECO:0007669"/>
    <property type="project" value="UniProtKB-KW"/>
</dbReference>
<keyword evidence="1" id="KW-0479">Metal-binding</keyword>
<evidence type="ECO:0000313" key="4">
    <source>
        <dbReference type="EMBL" id="KAL0003536.1"/>
    </source>
</evidence>
<sequence length="126" mass="13687">MALGKPAGRMDCVDLGCDFFLMSSSLVGLPKLPIEYYDAEALKAVFYEGISRLCFSCGRVGHCREQCQYTVKPPMAAKLDTDNGSPRDSGIGQGKNPGDNHALGTKDNIHSDHSDKDVYGPWMVVT</sequence>
<comment type="caution">
    <text evidence="4">The sequence shown here is derived from an EMBL/GenBank/DDBJ whole genome shotgun (WGS) entry which is preliminary data.</text>
</comment>
<feature type="region of interest" description="Disordered" evidence="2">
    <location>
        <begin position="76"/>
        <end position="115"/>
    </location>
</feature>
<accession>A0AAW2CZM7</accession>
<keyword evidence="5" id="KW-1185">Reference proteome</keyword>
<keyword evidence="1" id="KW-0862">Zinc</keyword>
<evidence type="ECO:0000256" key="1">
    <source>
        <dbReference type="PROSITE-ProRule" id="PRU00047"/>
    </source>
</evidence>
<keyword evidence="1" id="KW-0863">Zinc-finger</keyword>
<protein>
    <recommendedName>
        <fullName evidence="3">CCHC-type domain-containing protein</fullName>
    </recommendedName>
</protein>
<evidence type="ECO:0000259" key="3">
    <source>
        <dbReference type="PROSITE" id="PS50158"/>
    </source>
</evidence>
<proteinExistence type="predicted"/>
<dbReference type="Proteomes" id="UP001459277">
    <property type="component" value="Unassembled WGS sequence"/>
</dbReference>